<reference evidence="1 2" key="1">
    <citation type="journal article" date="2019" name="Genome Biol. Evol.">
        <title>Insights into the evolution of the New World diploid cottons (Gossypium, subgenus Houzingenia) based on genome sequencing.</title>
        <authorList>
            <person name="Grover C.E."/>
            <person name="Arick M.A. 2nd"/>
            <person name="Thrash A."/>
            <person name="Conover J.L."/>
            <person name="Sanders W.S."/>
            <person name="Peterson D.G."/>
            <person name="Frelichowski J.E."/>
            <person name="Scheffler J.A."/>
            <person name="Scheffler B.E."/>
            <person name="Wendel J.F."/>
        </authorList>
    </citation>
    <scope>NUCLEOTIDE SEQUENCE [LARGE SCALE GENOMIC DNA]</scope>
    <source>
        <strain evidence="1">27</strain>
        <tissue evidence="1">Leaf</tissue>
    </source>
</reference>
<accession>A0A7J8QRG5</accession>
<feature type="non-terminal residue" evidence="1">
    <location>
        <position position="1"/>
    </location>
</feature>
<gene>
    <name evidence="1" type="ORF">Godav_016838</name>
</gene>
<sequence length="85" mass="10091">MRFEVIEGDKREAEAMEQEFVSLSWIHCGSHLTCPYQAESWAERIERKLRFSWFLEWRVLREAGFTEQRSSPALGSGRITSRFHL</sequence>
<organism evidence="1 2">
    <name type="scientific">Gossypium davidsonii</name>
    <name type="common">Davidson's cotton</name>
    <name type="synonym">Gossypium klotzschianum subsp. davidsonii</name>
    <dbReference type="NCBI Taxonomy" id="34287"/>
    <lineage>
        <taxon>Eukaryota</taxon>
        <taxon>Viridiplantae</taxon>
        <taxon>Streptophyta</taxon>
        <taxon>Embryophyta</taxon>
        <taxon>Tracheophyta</taxon>
        <taxon>Spermatophyta</taxon>
        <taxon>Magnoliopsida</taxon>
        <taxon>eudicotyledons</taxon>
        <taxon>Gunneridae</taxon>
        <taxon>Pentapetalae</taxon>
        <taxon>rosids</taxon>
        <taxon>malvids</taxon>
        <taxon>Malvales</taxon>
        <taxon>Malvaceae</taxon>
        <taxon>Malvoideae</taxon>
        <taxon>Gossypium</taxon>
    </lineage>
</organism>
<dbReference type="AntiFam" id="ANF00038">
    <property type="entry name" value="Overlaps SRP RNA, same strand"/>
</dbReference>
<protein>
    <submittedName>
        <fullName evidence="1">Uncharacterized protein</fullName>
    </submittedName>
</protein>
<dbReference type="EMBL" id="JABFAC010000001">
    <property type="protein sequence ID" value="MBA0604159.1"/>
    <property type="molecule type" value="Genomic_DNA"/>
</dbReference>
<evidence type="ECO:0000313" key="1">
    <source>
        <dbReference type="EMBL" id="MBA0604159.1"/>
    </source>
</evidence>
<dbReference type="Proteomes" id="UP000593561">
    <property type="component" value="Unassembled WGS sequence"/>
</dbReference>
<comment type="caution">
    <text evidence="1">The sequence shown here is derived from an EMBL/GenBank/DDBJ whole genome shotgun (WGS) entry which is preliminary data.</text>
</comment>
<evidence type="ECO:0000313" key="2">
    <source>
        <dbReference type="Proteomes" id="UP000593561"/>
    </source>
</evidence>
<name>A0A7J8QRG5_GOSDV</name>
<dbReference type="AlphaFoldDB" id="A0A7J8QRG5"/>
<proteinExistence type="predicted"/>
<keyword evidence="2" id="KW-1185">Reference proteome</keyword>